<keyword evidence="3" id="KW-1185">Reference proteome</keyword>
<accession>A0ABW2UJ38</accession>
<gene>
    <name evidence="2" type="ORF">ACFQXB_05260</name>
</gene>
<evidence type="ECO:0000313" key="3">
    <source>
        <dbReference type="Proteomes" id="UP001596516"/>
    </source>
</evidence>
<dbReference type="Proteomes" id="UP001596516">
    <property type="component" value="Unassembled WGS sequence"/>
</dbReference>
<feature type="region of interest" description="Disordered" evidence="1">
    <location>
        <begin position="80"/>
        <end position="108"/>
    </location>
</feature>
<organism evidence="2 3">
    <name type="scientific">Plastorhodobacter daqingensis</name>
    <dbReference type="NCBI Taxonomy" id="1387281"/>
    <lineage>
        <taxon>Bacteria</taxon>
        <taxon>Pseudomonadati</taxon>
        <taxon>Pseudomonadota</taxon>
        <taxon>Alphaproteobacteria</taxon>
        <taxon>Rhodobacterales</taxon>
        <taxon>Paracoccaceae</taxon>
        <taxon>Plastorhodobacter</taxon>
    </lineage>
</organism>
<dbReference type="RefSeq" id="WP_377400194.1">
    <property type="nucleotide sequence ID" value="NZ_JBHTFQ010000002.1"/>
</dbReference>
<feature type="compositionally biased region" description="Basic residues" evidence="1">
    <location>
        <begin position="82"/>
        <end position="92"/>
    </location>
</feature>
<proteinExistence type="predicted"/>
<protein>
    <submittedName>
        <fullName evidence="2">Uncharacterized protein</fullName>
    </submittedName>
</protein>
<dbReference type="EMBL" id="JBHTFQ010000002">
    <property type="protein sequence ID" value="MFC7703600.1"/>
    <property type="molecule type" value="Genomic_DNA"/>
</dbReference>
<comment type="caution">
    <text evidence="2">The sequence shown here is derived from an EMBL/GenBank/DDBJ whole genome shotgun (WGS) entry which is preliminary data.</text>
</comment>
<evidence type="ECO:0000256" key="1">
    <source>
        <dbReference type="SAM" id="MobiDB-lite"/>
    </source>
</evidence>
<sequence>MTPDSVAALFAALAAASRGAFRAEDAEALALTESRRRALIAELAGIAPGPQRDALRPVVAEAAAELARDQAQADDLRNGLLRQRRSGGRARRAYLGADAATRGPQVAP</sequence>
<evidence type="ECO:0000313" key="2">
    <source>
        <dbReference type="EMBL" id="MFC7703600.1"/>
    </source>
</evidence>
<name>A0ABW2UJ38_9RHOB</name>
<reference evidence="3" key="1">
    <citation type="journal article" date="2019" name="Int. J. Syst. Evol. Microbiol.">
        <title>The Global Catalogue of Microorganisms (GCM) 10K type strain sequencing project: providing services to taxonomists for standard genome sequencing and annotation.</title>
        <authorList>
            <consortium name="The Broad Institute Genomics Platform"/>
            <consortium name="The Broad Institute Genome Sequencing Center for Infectious Disease"/>
            <person name="Wu L."/>
            <person name="Ma J."/>
        </authorList>
    </citation>
    <scope>NUCLEOTIDE SEQUENCE [LARGE SCALE GENOMIC DNA]</scope>
    <source>
        <strain evidence="3">CGMCC 1.12750</strain>
    </source>
</reference>